<organism evidence="2 3">
    <name type="scientific">Natronococcus amylolyticus DSM 10524</name>
    <dbReference type="NCBI Taxonomy" id="1227497"/>
    <lineage>
        <taxon>Archaea</taxon>
        <taxon>Methanobacteriati</taxon>
        <taxon>Methanobacteriota</taxon>
        <taxon>Stenosarchaea group</taxon>
        <taxon>Halobacteria</taxon>
        <taxon>Halobacteriales</taxon>
        <taxon>Natrialbaceae</taxon>
        <taxon>Natronococcus</taxon>
    </lineage>
</organism>
<accession>L9X1E6</accession>
<dbReference type="Proteomes" id="UP000011688">
    <property type="component" value="Unassembled WGS sequence"/>
</dbReference>
<reference evidence="2 3" key="1">
    <citation type="journal article" date="2014" name="PLoS Genet.">
        <title>Phylogenetically driven sequencing of extremely halophilic archaea reveals strategies for static and dynamic osmo-response.</title>
        <authorList>
            <person name="Becker E.A."/>
            <person name="Seitzer P.M."/>
            <person name="Tritt A."/>
            <person name="Larsen D."/>
            <person name="Krusor M."/>
            <person name="Yao A.I."/>
            <person name="Wu D."/>
            <person name="Madern D."/>
            <person name="Eisen J.A."/>
            <person name="Darling A.E."/>
            <person name="Facciotti M.T."/>
        </authorList>
    </citation>
    <scope>NUCLEOTIDE SEQUENCE [LARGE SCALE GENOMIC DNA]</scope>
    <source>
        <strain evidence="2 3">DSM 10524</strain>
    </source>
</reference>
<dbReference type="EMBL" id="AOIB01000030">
    <property type="protein sequence ID" value="ELY55579.1"/>
    <property type="molecule type" value="Genomic_DNA"/>
</dbReference>
<feature type="region of interest" description="Disordered" evidence="1">
    <location>
        <begin position="24"/>
        <end position="95"/>
    </location>
</feature>
<dbReference type="NCBIfam" id="NF038353">
    <property type="entry name" value="FxLYD_dom"/>
    <property type="match status" value="1"/>
</dbReference>
<keyword evidence="3" id="KW-1185">Reference proteome</keyword>
<evidence type="ECO:0000313" key="3">
    <source>
        <dbReference type="Proteomes" id="UP000011688"/>
    </source>
</evidence>
<name>L9X1E6_9EURY</name>
<feature type="compositionally biased region" description="Acidic residues" evidence="1">
    <location>
        <begin position="63"/>
        <end position="86"/>
    </location>
</feature>
<dbReference type="InterPro" id="IPR047676">
    <property type="entry name" value="FxLYD_dom"/>
</dbReference>
<comment type="caution">
    <text evidence="2">The sequence shown here is derived from an EMBL/GenBank/DDBJ whole genome shotgun (WGS) entry which is preliminary data.</text>
</comment>
<protein>
    <recommendedName>
        <fullName evidence="4">DUF3426 domain-containing protein</fullName>
    </recommendedName>
</protein>
<proteinExistence type="predicted"/>
<evidence type="ECO:0000313" key="2">
    <source>
        <dbReference type="EMBL" id="ELY55579.1"/>
    </source>
</evidence>
<evidence type="ECO:0008006" key="4">
    <source>
        <dbReference type="Google" id="ProtNLM"/>
    </source>
</evidence>
<sequence>MDRRDALLTPTVGTIIAPLSGCLDFAGLRSDSDTDQDPDGTEERSANDDYEDEQQADKLNDGSEVDSNTEADDESDTNDEPPDPDEVEQRDAGEDVLEFGALQIIDYEEQIEEFEYDEQVSYMGAVKNVGDKAYGSVTVEVRVYDEDGDELGSHRDLTPELEGGETWRFEIAPHSRPEEITNHDIAVAGKQ</sequence>
<evidence type="ECO:0000256" key="1">
    <source>
        <dbReference type="SAM" id="MobiDB-lite"/>
    </source>
</evidence>
<dbReference type="RefSeq" id="WP_005557779.1">
    <property type="nucleotide sequence ID" value="NZ_AOIB01000030.1"/>
</dbReference>
<gene>
    <name evidence="2" type="ORF">C491_15432</name>
</gene>
<dbReference type="eggNOG" id="arCOG10172">
    <property type="taxonomic scope" value="Archaea"/>
</dbReference>
<dbReference type="AlphaFoldDB" id="L9X1E6"/>